<dbReference type="NCBIfam" id="TIGR01341">
    <property type="entry name" value="aconitase_1"/>
    <property type="match status" value="1"/>
</dbReference>
<comment type="function">
    <text evidence="6">Catalyzes the isomerization of citrate to isocitrate via cis-aconitate.</text>
</comment>
<keyword evidence="4 6" id="KW-0408">Iron</keyword>
<evidence type="ECO:0000313" key="9">
    <source>
        <dbReference type="EMBL" id="USC48608.1"/>
    </source>
</evidence>
<evidence type="ECO:0000256" key="6">
    <source>
        <dbReference type="RuleBase" id="RU361275"/>
    </source>
</evidence>
<evidence type="ECO:0000259" key="8">
    <source>
        <dbReference type="Pfam" id="PF00694"/>
    </source>
</evidence>
<dbReference type="SUPFAM" id="SSF53732">
    <property type="entry name" value="Aconitase iron-sulfur domain"/>
    <property type="match status" value="1"/>
</dbReference>
<dbReference type="InterPro" id="IPR001030">
    <property type="entry name" value="Acoase/IPM_deHydtase_lsu_aba"/>
</dbReference>
<evidence type="ECO:0000256" key="1">
    <source>
        <dbReference type="ARBA" id="ARBA00001966"/>
    </source>
</evidence>
<dbReference type="Gene3D" id="3.20.19.10">
    <property type="entry name" value="Aconitase, domain 4"/>
    <property type="match status" value="1"/>
</dbReference>
<evidence type="ECO:0000313" key="10">
    <source>
        <dbReference type="Proteomes" id="UP001056079"/>
    </source>
</evidence>
<evidence type="ECO:0000256" key="2">
    <source>
        <dbReference type="ARBA" id="ARBA00007185"/>
    </source>
</evidence>
<dbReference type="InterPro" id="IPR015928">
    <property type="entry name" value="Aconitase/3IPM_dehydase_swvl"/>
</dbReference>
<feature type="domain" description="Aconitase/3-isopropylmalate dehydratase large subunit alpha/beta/alpha" evidence="7">
    <location>
        <begin position="83"/>
        <end position="550"/>
    </location>
</feature>
<evidence type="ECO:0000256" key="5">
    <source>
        <dbReference type="ARBA" id="ARBA00023014"/>
    </source>
</evidence>
<dbReference type="InterPro" id="IPR015931">
    <property type="entry name" value="Acnase/IPM_dHydase_lsu_aba_1/3"/>
</dbReference>
<dbReference type="Gene3D" id="3.30.499.10">
    <property type="entry name" value="Aconitase, domain 3"/>
    <property type="match status" value="2"/>
</dbReference>
<evidence type="ECO:0000259" key="7">
    <source>
        <dbReference type="Pfam" id="PF00330"/>
    </source>
</evidence>
<gene>
    <name evidence="9" type="primary">acnA</name>
    <name evidence="9" type="ORF">K7395_18665</name>
</gene>
<comment type="catalytic activity">
    <reaction evidence="6">
        <text>citrate = D-threo-isocitrate</text>
        <dbReference type="Rhea" id="RHEA:10336"/>
        <dbReference type="ChEBI" id="CHEBI:15562"/>
        <dbReference type="ChEBI" id="CHEBI:16947"/>
        <dbReference type="EC" id="4.2.1.3"/>
    </reaction>
</comment>
<dbReference type="InterPro" id="IPR006249">
    <property type="entry name" value="Aconitase/IRP2"/>
</dbReference>
<organism evidence="9 10">
    <name type="scientific">Streptomyces filamentosus</name>
    <name type="common">Streptomyces roseosporus</name>
    <dbReference type="NCBI Taxonomy" id="67294"/>
    <lineage>
        <taxon>Bacteria</taxon>
        <taxon>Bacillati</taxon>
        <taxon>Actinomycetota</taxon>
        <taxon>Actinomycetes</taxon>
        <taxon>Kitasatosporales</taxon>
        <taxon>Streptomycetaceae</taxon>
        <taxon>Streptomyces</taxon>
    </lineage>
</organism>
<dbReference type="RefSeq" id="WP_006125804.1">
    <property type="nucleotide sequence ID" value="NZ_CP098609.1"/>
</dbReference>
<keyword evidence="5 6" id="KW-0411">Iron-sulfur</keyword>
<dbReference type="SUPFAM" id="SSF52016">
    <property type="entry name" value="LeuD/IlvD-like"/>
    <property type="match status" value="1"/>
</dbReference>
<dbReference type="Pfam" id="PF00694">
    <property type="entry name" value="Aconitase_C"/>
    <property type="match status" value="1"/>
</dbReference>
<dbReference type="NCBIfam" id="NF009520">
    <property type="entry name" value="PRK12881.1"/>
    <property type="match status" value="1"/>
</dbReference>
<comment type="similarity">
    <text evidence="2 6">Belongs to the aconitase/IPM isomerase family.</text>
</comment>
<sequence>MKNLLRSVNLPDGNIRFISLAAAEENGLSGLSTAPRSIRVLVENILRSSFSATSGDVAAEAENSLSAAEALISASSGDGPVAEVSFRPTRLILQDHSGIPVLADMASLRSLMAERGLDPRAARPALPVDLVVDHSVEVASWARPDALRLNMGREYHLNGERYRFLRWAQQEVDGLRVVPPGKGIVHQMHLEHLARVVMPDATGLLSPDTVLGTDSHTPMVGALGVLGWGVGGIEAETALLGHPVSLLSPLVTGVRLTGALPVGSTATDLALTMTEFLRRTGVVGQFVEFFGPGAAALEVPDRATLANMAPEYGCTVAFFPVDEKTLAYLRLTGRPAEEIARIEAYTREQGLFVPLGSTAEPHCARVVEFDLSAVVPVVAGPRRPQDRLPLVEVPASFPQPREAAPGARGPVDGAIGIAAITSCTNTSNPVSMVTAGLVARRAVERGLKVPDWVKTSLAPGSRTVVHYLDAAGLLPSLEKLGFSVAGFGCTTCIGNSGDLSPVAAEAVRAEKVRFSAVLSGNRNFEGRIHPDVAAAYLASPALVVAFALAGTVLTDLTEASLGTDQDGSEVRLADLWPAAHEVAEALASVRREHFGQEKDSLFEGDEQWRSLDFPSGAVYDWSAGSDYLVRSPFFDEDSRRELTDLTGARVLVRAGDSTTTDHISPAGAIAVDSPAGRLLSGLGIPAAEFNSYGCRRGNHEVLVRGTFANPKFRNRLTPDVPGSNTVHLPTGKVTSIHEAAAAYAAEGIPVVVLAGKDYGFGSSRDWAAKGPALLGVRAVLAESFERIHRSNLVGMGIVPLQFLDGDSADSLGLTGHEAIDIVGLGALEPRGEVVARAHDDTGAVVREWTMRVRVDTAGELDYVRRGGFMHAVADTLLAGQ</sequence>
<dbReference type="InterPro" id="IPR036008">
    <property type="entry name" value="Aconitase_4Fe-4S_dom"/>
</dbReference>
<dbReference type="PROSITE" id="PS01244">
    <property type="entry name" value="ACONITASE_2"/>
    <property type="match status" value="1"/>
</dbReference>
<dbReference type="GO" id="GO:0003994">
    <property type="term" value="F:aconitate hydratase activity"/>
    <property type="evidence" value="ECO:0007669"/>
    <property type="project" value="UniProtKB-EC"/>
</dbReference>
<evidence type="ECO:0000256" key="4">
    <source>
        <dbReference type="ARBA" id="ARBA00023004"/>
    </source>
</evidence>
<dbReference type="CDD" id="cd01580">
    <property type="entry name" value="AcnA_IRP_Swivel"/>
    <property type="match status" value="1"/>
</dbReference>
<dbReference type="Proteomes" id="UP001056079">
    <property type="component" value="Chromosome"/>
</dbReference>
<proteinExistence type="inferred from homology"/>
<keyword evidence="10" id="KW-1185">Reference proteome</keyword>
<reference evidence="9" key="1">
    <citation type="submission" date="2021-08" db="EMBL/GenBank/DDBJ databases">
        <title>DNA methylation of m4C regulates biosynthesis of daptomycin in Streptomyces roseosporus L30.</title>
        <authorList>
            <person name="Fang J.-L."/>
        </authorList>
    </citation>
    <scope>NUCLEOTIDE SEQUENCE</scope>
    <source>
        <strain evidence="9">L30</strain>
    </source>
</reference>
<dbReference type="Gene3D" id="6.10.190.10">
    <property type="match status" value="1"/>
</dbReference>
<protein>
    <recommendedName>
        <fullName evidence="6">Aconitate hydratase</fullName>
        <shortName evidence="6">Aconitase</shortName>
        <ecNumber evidence="6">4.2.1.3</ecNumber>
    </recommendedName>
</protein>
<dbReference type="EC" id="4.2.1.3" evidence="6"/>
<keyword evidence="6" id="KW-0004">4Fe-4S</keyword>
<comment type="cofactor">
    <cofactor evidence="1">
        <name>[4Fe-4S] cluster</name>
        <dbReference type="ChEBI" id="CHEBI:49883"/>
    </cofactor>
</comment>
<evidence type="ECO:0000256" key="3">
    <source>
        <dbReference type="ARBA" id="ARBA00022723"/>
    </source>
</evidence>
<name>A0ABY4UW78_STRFL</name>
<dbReference type="NCBIfam" id="NF006757">
    <property type="entry name" value="PRK09277.1"/>
    <property type="match status" value="1"/>
</dbReference>
<dbReference type="InterPro" id="IPR044137">
    <property type="entry name" value="AcnA_IRP_Swivel"/>
</dbReference>
<keyword evidence="3" id="KW-0479">Metal-binding</keyword>
<dbReference type="Pfam" id="PF00330">
    <property type="entry name" value="Aconitase"/>
    <property type="match status" value="1"/>
</dbReference>
<dbReference type="PANTHER" id="PTHR11670">
    <property type="entry name" value="ACONITASE/IRON-RESPONSIVE ELEMENT FAMILY MEMBER"/>
    <property type="match status" value="1"/>
</dbReference>
<dbReference type="InterPro" id="IPR018136">
    <property type="entry name" value="Aconitase_4Fe-4S_BS"/>
</dbReference>
<accession>A0ABY4UW78</accession>
<dbReference type="InterPro" id="IPR000573">
    <property type="entry name" value="AconitaseA/IPMdHydase_ssu_swvl"/>
</dbReference>
<dbReference type="EMBL" id="CP098609">
    <property type="protein sequence ID" value="USC48608.1"/>
    <property type="molecule type" value="Genomic_DNA"/>
</dbReference>
<dbReference type="PRINTS" id="PR00415">
    <property type="entry name" value="ACONITASE"/>
</dbReference>
<feature type="domain" description="Aconitase A/isopropylmalate dehydratase small subunit swivel" evidence="8">
    <location>
        <begin position="678"/>
        <end position="803"/>
    </location>
</feature>
<keyword evidence="6 9" id="KW-0456">Lyase</keyword>